<dbReference type="AlphaFoldDB" id="A0A9Q0AH10"/>
<dbReference type="SMART" id="SM00587">
    <property type="entry name" value="CHK"/>
    <property type="match status" value="1"/>
</dbReference>
<dbReference type="EMBL" id="JAFIMR010000049">
    <property type="protein sequence ID" value="KAI1855839.1"/>
    <property type="molecule type" value="Genomic_DNA"/>
</dbReference>
<dbReference type="InterPro" id="IPR004119">
    <property type="entry name" value="EcKL"/>
</dbReference>
<dbReference type="OrthoDB" id="191037at2759"/>
<evidence type="ECO:0000313" key="2">
    <source>
        <dbReference type="EMBL" id="KAI1855839.1"/>
    </source>
</evidence>
<dbReference type="PANTHER" id="PTHR11012">
    <property type="entry name" value="PROTEIN KINASE-LIKE DOMAIN-CONTAINING"/>
    <property type="match status" value="1"/>
</dbReference>
<organism evidence="2 3">
    <name type="scientific">Neoarthrinium moseri</name>
    <dbReference type="NCBI Taxonomy" id="1658444"/>
    <lineage>
        <taxon>Eukaryota</taxon>
        <taxon>Fungi</taxon>
        <taxon>Dikarya</taxon>
        <taxon>Ascomycota</taxon>
        <taxon>Pezizomycotina</taxon>
        <taxon>Sordariomycetes</taxon>
        <taxon>Xylariomycetidae</taxon>
        <taxon>Amphisphaeriales</taxon>
        <taxon>Apiosporaceae</taxon>
        <taxon>Neoarthrinium</taxon>
    </lineage>
</organism>
<dbReference type="InterPro" id="IPR015897">
    <property type="entry name" value="CHK_kinase-like"/>
</dbReference>
<reference evidence="2" key="1">
    <citation type="submission" date="2021-03" db="EMBL/GenBank/DDBJ databases">
        <title>Revisited historic fungal species revealed as producer of novel bioactive compounds through whole genome sequencing and comparative genomics.</title>
        <authorList>
            <person name="Vignolle G.A."/>
            <person name="Hochenegger N."/>
            <person name="Mach R.L."/>
            <person name="Mach-Aigner A.R."/>
            <person name="Javad Rahimi M."/>
            <person name="Salim K.A."/>
            <person name="Chan C.M."/>
            <person name="Lim L.B.L."/>
            <person name="Cai F."/>
            <person name="Druzhinina I.S."/>
            <person name="U'Ren J.M."/>
            <person name="Derntl C."/>
        </authorList>
    </citation>
    <scope>NUCLEOTIDE SEQUENCE</scope>
    <source>
        <strain evidence="2">TUCIM 5799</strain>
    </source>
</reference>
<name>A0A9Q0AH10_9PEZI</name>
<gene>
    <name evidence="2" type="ORF">JX265_012102</name>
</gene>
<dbReference type="Gene3D" id="3.90.1200.10">
    <property type="match status" value="1"/>
</dbReference>
<sequence>MLPLSPEEVTAEWMSNTLGQKVKTVEYTGAIHTTASKLFVTVKYEDEKEDDGSRPAKLCIKGGFTDMAERFPWIILIYQREVEFFNRIAPTLKGLELPKCWWASSDAKQGIVVMDDLNAQGFTFGDPQFEWSIEKVLASVEQLAVLHAGTWGVRAEDYPWLTADYEHAILSLADTYEQTINSPGRPQLIESLTDQSRVIGALKKHFRCRDPRFRCLLHGDTHTGNTFINPSGSPGFLDWQMIHIGSAFHDVAYFVTGALSVDNRRKHEGRIIDHYLTCLGNLRAPNFSRDEVMVEYRKSLLAGIGWIMAPDSMQSMERTLPMIGRYVAAMDDHKTIELIESVPDTKSGS</sequence>
<feature type="domain" description="CHK kinase-like" evidence="1">
    <location>
        <begin position="112"/>
        <end position="284"/>
    </location>
</feature>
<proteinExistence type="predicted"/>
<dbReference type="Proteomes" id="UP000829685">
    <property type="component" value="Unassembled WGS sequence"/>
</dbReference>
<dbReference type="SUPFAM" id="SSF56112">
    <property type="entry name" value="Protein kinase-like (PK-like)"/>
    <property type="match status" value="1"/>
</dbReference>
<dbReference type="PANTHER" id="PTHR11012:SF30">
    <property type="entry name" value="PROTEIN KINASE-LIKE DOMAIN-CONTAINING"/>
    <property type="match status" value="1"/>
</dbReference>
<comment type="caution">
    <text evidence="2">The sequence shown here is derived from an EMBL/GenBank/DDBJ whole genome shotgun (WGS) entry which is preliminary data.</text>
</comment>
<evidence type="ECO:0000313" key="3">
    <source>
        <dbReference type="Proteomes" id="UP000829685"/>
    </source>
</evidence>
<protein>
    <recommendedName>
        <fullName evidence="1">CHK kinase-like domain-containing protein</fullName>
    </recommendedName>
</protein>
<dbReference type="Pfam" id="PF02958">
    <property type="entry name" value="EcKL"/>
    <property type="match status" value="1"/>
</dbReference>
<accession>A0A9Q0AH10</accession>
<keyword evidence="3" id="KW-1185">Reference proteome</keyword>
<dbReference type="InterPro" id="IPR011009">
    <property type="entry name" value="Kinase-like_dom_sf"/>
</dbReference>
<evidence type="ECO:0000259" key="1">
    <source>
        <dbReference type="SMART" id="SM00587"/>
    </source>
</evidence>